<evidence type="ECO:0000313" key="2">
    <source>
        <dbReference type="EMBL" id="KAK7503446.1"/>
    </source>
</evidence>
<accession>A0ABD0LWF2</accession>
<organism evidence="2 3">
    <name type="scientific">Batillaria attramentaria</name>
    <dbReference type="NCBI Taxonomy" id="370345"/>
    <lineage>
        <taxon>Eukaryota</taxon>
        <taxon>Metazoa</taxon>
        <taxon>Spiralia</taxon>
        <taxon>Lophotrochozoa</taxon>
        <taxon>Mollusca</taxon>
        <taxon>Gastropoda</taxon>
        <taxon>Caenogastropoda</taxon>
        <taxon>Sorbeoconcha</taxon>
        <taxon>Cerithioidea</taxon>
        <taxon>Batillariidae</taxon>
        <taxon>Batillaria</taxon>
    </lineage>
</organism>
<dbReference type="PROSITE" id="PS50879">
    <property type="entry name" value="RNASE_H_1"/>
    <property type="match status" value="1"/>
</dbReference>
<proteinExistence type="predicted"/>
<comment type="caution">
    <text evidence="2">The sequence shown here is derived from an EMBL/GenBank/DDBJ whole genome shotgun (WGS) entry which is preliminary data.</text>
</comment>
<dbReference type="EMBL" id="JACVVK020000020">
    <property type="protein sequence ID" value="KAK7503446.1"/>
    <property type="molecule type" value="Genomic_DNA"/>
</dbReference>
<dbReference type="InterPro" id="IPR002156">
    <property type="entry name" value="RNaseH_domain"/>
</dbReference>
<evidence type="ECO:0000259" key="1">
    <source>
        <dbReference type="PROSITE" id="PS50879"/>
    </source>
</evidence>
<gene>
    <name evidence="2" type="ORF">BaRGS_00005367</name>
</gene>
<evidence type="ECO:0000313" key="3">
    <source>
        <dbReference type="Proteomes" id="UP001519460"/>
    </source>
</evidence>
<dbReference type="Proteomes" id="UP001519460">
    <property type="component" value="Unassembled WGS sequence"/>
</dbReference>
<dbReference type="AlphaFoldDB" id="A0ABD0LWF2"/>
<dbReference type="InterPro" id="IPR036397">
    <property type="entry name" value="RNaseH_sf"/>
</dbReference>
<keyword evidence="3" id="KW-1185">Reference proteome</keyword>
<feature type="non-terminal residue" evidence="2">
    <location>
        <position position="66"/>
    </location>
</feature>
<dbReference type="SUPFAM" id="SSF53098">
    <property type="entry name" value="Ribonuclease H-like"/>
    <property type="match status" value="1"/>
</dbReference>
<protein>
    <recommendedName>
        <fullName evidence="1">RNase H type-1 domain-containing protein</fullName>
    </recommendedName>
</protein>
<sequence>KAHKKVAIFSDALSVHGAFQDPKKEELKRVTITLTQLSTKTKLTIQWIPARCGVLGNEIADRLAKE</sequence>
<reference evidence="2 3" key="1">
    <citation type="journal article" date="2023" name="Sci. Data">
        <title>Genome assembly of the Korean intertidal mud-creeper Batillaria attramentaria.</title>
        <authorList>
            <person name="Patra A.K."/>
            <person name="Ho P.T."/>
            <person name="Jun S."/>
            <person name="Lee S.J."/>
            <person name="Kim Y."/>
            <person name="Won Y.J."/>
        </authorList>
    </citation>
    <scope>NUCLEOTIDE SEQUENCE [LARGE SCALE GENOMIC DNA]</scope>
    <source>
        <strain evidence="2">Wonlab-2016</strain>
    </source>
</reference>
<name>A0ABD0LWF2_9CAEN</name>
<dbReference type="InterPro" id="IPR012337">
    <property type="entry name" value="RNaseH-like_sf"/>
</dbReference>
<feature type="domain" description="RNase H type-1" evidence="1">
    <location>
        <begin position="1"/>
        <end position="66"/>
    </location>
</feature>
<feature type="non-terminal residue" evidence="2">
    <location>
        <position position="1"/>
    </location>
</feature>
<dbReference type="Gene3D" id="3.30.420.10">
    <property type="entry name" value="Ribonuclease H-like superfamily/Ribonuclease H"/>
    <property type="match status" value="1"/>
</dbReference>